<organism evidence="1 2">
    <name type="scientific">Pararge aegeria aegeria</name>
    <dbReference type="NCBI Taxonomy" id="348720"/>
    <lineage>
        <taxon>Eukaryota</taxon>
        <taxon>Metazoa</taxon>
        <taxon>Ecdysozoa</taxon>
        <taxon>Arthropoda</taxon>
        <taxon>Hexapoda</taxon>
        <taxon>Insecta</taxon>
        <taxon>Pterygota</taxon>
        <taxon>Neoptera</taxon>
        <taxon>Endopterygota</taxon>
        <taxon>Lepidoptera</taxon>
        <taxon>Glossata</taxon>
        <taxon>Ditrysia</taxon>
        <taxon>Papilionoidea</taxon>
        <taxon>Nymphalidae</taxon>
        <taxon>Satyrinae</taxon>
        <taxon>Satyrini</taxon>
        <taxon>Parargina</taxon>
        <taxon>Pararge</taxon>
    </lineage>
</organism>
<sequence length="368" mass="41504">MFVNGCHSQISVLTFNIICLFCVQYVFCAHDERQNRHLFPLLGYLHGYKIGQNFAYQLPPFVLSPVLILPSVNQQQSVNVQKSTSGENYQENGGTFQIISPSKLISNNTEAIFKYVKIEGTGQKEAAKVNILEKTDSPTKTSMSNSDEDTFRQIITNDTDITTFKTTEVDNENATPITEMTDTEIGNLTVTTKLDGPYPTAVYKNENISTLLITTSPLPENATSSAPLVQYNLSLPSIENTQNFQAKTMEIETNASNINKQLTGLPEMANIYPANSVSSTFRGYSYPNPWYNSVADKISITRNSYTNYESRLPPAYDDRWQSFSSLRKSYPTSDFRPLAGLYHDGFLHKHLIKKTGFIPVHSKYFYYQ</sequence>
<keyword evidence="2" id="KW-1185">Reference proteome</keyword>
<proteinExistence type="predicted"/>
<dbReference type="AlphaFoldDB" id="A0A8S4QFI3"/>
<dbReference type="Proteomes" id="UP000838756">
    <property type="component" value="Unassembled WGS sequence"/>
</dbReference>
<evidence type="ECO:0000313" key="1">
    <source>
        <dbReference type="EMBL" id="CAH2210104.1"/>
    </source>
</evidence>
<accession>A0A8S4QFI3</accession>
<gene>
    <name evidence="1" type="primary">jg8063</name>
    <name evidence="1" type="ORF">PAEG_LOCUS2016</name>
</gene>
<comment type="caution">
    <text evidence="1">The sequence shown here is derived from an EMBL/GenBank/DDBJ whole genome shotgun (WGS) entry which is preliminary data.</text>
</comment>
<dbReference type="OrthoDB" id="7456226at2759"/>
<reference evidence="1" key="1">
    <citation type="submission" date="2022-03" db="EMBL/GenBank/DDBJ databases">
        <authorList>
            <person name="Lindestad O."/>
        </authorList>
    </citation>
    <scope>NUCLEOTIDE SEQUENCE</scope>
</reference>
<evidence type="ECO:0000313" key="2">
    <source>
        <dbReference type="Proteomes" id="UP000838756"/>
    </source>
</evidence>
<dbReference type="EMBL" id="CAKXAJ010006531">
    <property type="protein sequence ID" value="CAH2210104.1"/>
    <property type="molecule type" value="Genomic_DNA"/>
</dbReference>
<name>A0A8S4QFI3_9NEOP</name>
<protein>
    <submittedName>
        <fullName evidence="1">Jg8063 protein</fullName>
    </submittedName>
</protein>